<keyword evidence="3" id="KW-0227">DNA damage</keyword>
<feature type="compositionally biased region" description="Low complexity" evidence="6">
    <location>
        <begin position="351"/>
        <end position="370"/>
    </location>
</feature>
<evidence type="ECO:0000259" key="8">
    <source>
        <dbReference type="SMART" id="SM01031"/>
    </source>
</evidence>
<dbReference type="InterPro" id="IPR036985">
    <property type="entry name" value="Transglutaminase-like_sf"/>
</dbReference>
<dbReference type="GeneID" id="95977952"/>
<feature type="compositionally biased region" description="Acidic residues" evidence="6">
    <location>
        <begin position="1098"/>
        <end position="1107"/>
    </location>
</feature>
<protein>
    <recommendedName>
        <fullName evidence="12">Rad4-domain-containing protein</fullName>
    </recommendedName>
</protein>
<dbReference type="EMBL" id="JBFMKM010000005">
    <property type="protein sequence ID" value="KAL1306140.1"/>
    <property type="molecule type" value="Genomic_DNA"/>
</dbReference>
<feature type="region of interest" description="Disordered" evidence="6">
    <location>
        <begin position="781"/>
        <end position="801"/>
    </location>
</feature>
<dbReference type="Gene3D" id="3.30.70.2460">
    <property type="entry name" value="Rad4, beta-hairpin domain BHD3"/>
    <property type="match status" value="1"/>
</dbReference>
<dbReference type="Gene3D" id="2.20.20.110">
    <property type="entry name" value="Rad4, beta-hairpin domain BHD1"/>
    <property type="match status" value="1"/>
</dbReference>
<organism evidence="10 11">
    <name type="scientific">Neodothiora populina</name>
    <dbReference type="NCBI Taxonomy" id="2781224"/>
    <lineage>
        <taxon>Eukaryota</taxon>
        <taxon>Fungi</taxon>
        <taxon>Dikarya</taxon>
        <taxon>Ascomycota</taxon>
        <taxon>Pezizomycotina</taxon>
        <taxon>Dothideomycetes</taxon>
        <taxon>Dothideomycetidae</taxon>
        <taxon>Dothideales</taxon>
        <taxon>Dothioraceae</taxon>
        <taxon>Neodothiora</taxon>
    </lineage>
</organism>
<feature type="compositionally biased region" description="Basic and acidic residues" evidence="6">
    <location>
        <begin position="1186"/>
        <end position="1195"/>
    </location>
</feature>
<feature type="compositionally biased region" description="Gly residues" evidence="6">
    <location>
        <begin position="1056"/>
        <end position="1071"/>
    </location>
</feature>
<dbReference type="InterPro" id="IPR042488">
    <property type="entry name" value="Rad4_BHD3_sf"/>
</dbReference>
<dbReference type="InterPro" id="IPR018326">
    <property type="entry name" value="Rad4_beta-hairpin_dom1"/>
</dbReference>
<feature type="domain" description="Rad4 beta-hairpin" evidence="7">
    <location>
        <begin position="524"/>
        <end position="582"/>
    </location>
</feature>
<evidence type="ECO:0000256" key="2">
    <source>
        <dbReference type="ARBA" id="ARBA00009525"/>
    </source>
</evidence>
<feature type="compositionally biased region" description="Acidic residues" evidence="6">
    <location>
        <begin position="1169"/>
        <end position="1185"/>
    </location>
</feature>
<evidence type="ECO:0000259" key="9">
    <source>
        <dbReference type="SMART" id="SM01032"/>
    </source>
</evidence>
<dbReference type="SUPFAM" id="SSF54001">
    <property type="entry name" value="Cysteine proteinases"/>
    <property type="match status" value="1"/>
</dbReference>
<proteinExistence type="inferred from homology"/>
<feature type="compositionally biased region" description="Low complexity" evidence="6">
    <location>
        <begin position="23"/>
        <end position="36"/>
    </location>
</feature>
<feature type="compositionally biased region" description="Acidic residues" evidence="6">
    <location>
        <begin position="876"/>
        <end position="891"/>
    </location>
</feature>
<evidence type="ECO:0000313" key="10">
    <source>
        <dbReference type="EMBL" id="KAL1306140.1"/>
    </source>
</evidence>
<dbReference type="InterPro" id="IPR018327">
    <property type="entry name" value="BHD_2"/>
</dbReference>
<dbReference type="SMART" id="SM01031">
    <property type="entry name" value="BHD_2"/>
    <property type="match status" value="1"/>
</dbReference>
<reference evidence="10 11" key="1">
    <citation type="submission" date="2024-07" db="EMBL/GenBank/DDBJ databases">
        <title>Draft sequence of the Neodothiora populina.</title>
        <authorList>
            <person name="Drown D.D."/>
            <person name="Schuette U.S."/>
            <person name="Buechlein A.B."/>
            <person name="Rusch D.R."/>
            <person name="Winton L.W."/>
            <person name="Adams G.A."/>
        </authorList>
    </citation>
    <scope>NUCLEOTIDE SEQUENCE [LARGE SCALE GENOMIC DNA]</scope>
    <source>
        <strain evidence="10 11">CPC 39397</strain>
    </source>
</reference>
<dbReference type="Pfam" id="PF03835">
    <property type="entry name" value="Rad4"/>
    <property type="match status" value="1"/>
</dbReference>
<dbReference type="PANTHER" id="PTHR12135">
    <property type="entry name" value="DNA REPAIR PROTEIN XP-C / RAD4"/>
    <property type="match status" value="1"/>
</dbReference>
<evidence type="ECO:0000256" key="1">
    <source>
        <dbReference type="ARBA" id="ARBA00004123"/>
    </source>
</evidence>
<feature type="compositionally biased region" description="Acidic residues" evidence="6">
    <location>
        <begin position="828"/>
        <end position="837"/>
    </location>
</feature>
<evidence type="ECO:0008006" key="12">
    <source>
        <dbReference type="Google" id="ProtNLM"/>
    </source>
</evidence>
<evidence type="ECO:0000256" key="3">
    <source>
        <dbReference type="ARBA" id="ARBA00022763"/>
    </source>
</evidence>
<comment type="subcellular location">
    <subcellularLocation>
        <location evidence="1">Nucleus</location>
    </subcellularLocation>
</comment>
<evidence type="ECO:0000313" key="11">
    <source>
        <dbReference type="Proteomes" id="UP001562354"/>
    </source>
</evidence>
<evidence type="ECO:0000259" key="7">
    <source>
        <dbReference type="SMART" id="SM01030"/>
    </source>
</evidence>
<feature type="region of interest" description="Disordered" evidence="6">
    <location>
        <begin position="339"/>
        <end position="401"/>
    </location>
</feature>
<feature type="compositionally biased region" description="Low complexity" evidence="6">
    <location>
        <begin position="925"/>
        <end position="937"/>
    </location>
</feature>
<comment type="similarity">
    <text evidence="2">Belongs to the XPC family.</text>
</comment>
<feature type="compositionally biased region" description="Acidic residues" evidence="6">
    <location>
        <begin position="846"/>
        <end position="856"/>
    </location>
</feature>
<sequence length="1216" mass="132996">MVASKGKSKAQIRAEDRLAAIANSSTRSEAAAAARRQNGVPDVFREMLSEAETPPEPHIDAARSAKRRRLDSDEPAPIAAKRQAQESRGKAPSVTGDFSENELESLPQQTVFDSGSDDDDIDWEEIGFDQEQVTESPSVAPKDADNDISDIAVEVGPKTTPKKVAAKRKPVTTAEKLHRLAVHESHLLFLIFHVHVRNAWCNSDEVHSRLRGVLPLKVVGLMHPREDLIQYSRSESFINGLKIAVEIWESRFRVTENGMRRPQWADDPDTIRKQIAAIVDEVPSIDKDTFIKRASTLKGSQDLGNQLFCALLRSVGVEARLVCSLQALPFSTAGVKSGTPLRSKPTTYADGTTSAEEGSAAGSASDTSSTPRGRRRRIGQPMMAMPGGGQPFPNLPAKPKKKPSSIRKLDYPIFWVEAFNPAYQRWVPIDATVTGVINKPSKLEPPASYEQNSMSYVLAFESNGCARDVTRRYAKAFNAKTRKSRIESTENGDKWWRKALKPFRRRKHTDRDQVEDAELATKEAAEGLPNNVQDFKGHPYYALERHLKRHEVIFPKREVGKINTGKSSSSNLESVYRRSDVQLVRSADKWYRVGREIEPGEQALKHVPARRGVRAAQEELDEENPTTALYAYSQTSLYIPPRVVDGRIPKNGFGNLDVYVPSMVPPGAVHIRHALAARAAKVLGIDFADAVTGFTFKGRIGEAVKAGVVVASEYEESMRATIEGFQNAAQAEEDAKRTIESLRLWRRFLTGLRIGARLGMYDNDSAPKPSSRKIETVRKQLDEVEEKQEEAMGAGGFFPDAAEETAPTASRFGGAAQPRSLLARAQEEADAEMYDDEADKHPTYQDDGEDEDEGEQVNEPAPRLRRQRNITLKDESEAEEINNNDSEDDFVPEPIRPPPVRRQQGRAHAPDPKPAKPPRNKPKTKATPTPTPTQATRRSTRVTRSQAKLAEESSAENDEPPAIQDGPDHDTQHESLARDAVIPSAMTSSSPLSDLASDSVDDDSASVGDGGFFHSHDPSSAQATHGSTSNHAAEADTRGGFVVDPTPDVHDDVIDDGGGGFIPNDDGGGGFILENDEENKAGLDEDVKMSGGGGGFIPEDDVDVEDDTGTREDVSMSDSGGGGFIRDAEEEGDGEASRNKKTLETVSSENGGDVPQRHIAAADDNNNNNDDDDDDDDKAGDIDGEGQDKGAESDKGSLLSHDPEDEDAEPEWLNSD</sequence>
<name>A0ABR3PJA3_9PEZI</name>
<keyword evidence="4" id="KW-0234">DNA repair</keyword>
<evidence type="ECO:0000256" key="6">
    <source>
        <dbReference type="SAM" id="MobiDB-lite"/>
    </source>
</evidence>
<dbReference type="Pfam" id="PF10403">
    <property type="entry name" value="BHD_1"/>
    <property type="match status" value="1"/>
</dbReference>
<dbReference type="Proteomes" id="UP001562354">
    <property type="component" value="Unassembled WGS sequence"/>
</dbReference>
<feature type="compositionally biased region" description="Low complexity" evidence="6">
    <location>
        <begin position="988"/>
        <end position="998"/>
    </location>
</feature>
<feature type="region of interest" description="Disordered" evidence="6">
    <location>
        <begin position="23"/>
        <end position="122"/>
    </location>
</feature>
<dbReference type="InterPro" id="IPR018328">
    <property type="entry name" value="Rad4_beta-hairpin_dom3"/>
</dbReference>
<feature type="compositionally biased region" description="Basic and acidic residues" evidence="6">
    <location>
        <begin position="1078"/>
        <end position="1088"/>
    </location>
</feature>
<dbReference type="InterPro" id="IPR038765">
    <property type="entry name" value="Papain-like_cys_pep_sf"/>
</dbReference>
<gene>
    <name evidence="10" type="ORF">AAFC00_004252</name>
</gene>
<feature type="domain" description="Rad4 beta-hairpin" evidence="9">
    <location>
        <begin position="648"/>
        <end position="722"/>
    </location>
</feature>
<dbReference type="PANTHER" id="PTHR12135:SF0">
    <property type="entry name" value="DNA REPAIR PROTEIN COMPLEMENTING XP-C CELLS"/>
    <property type="match status" value="1"/>
</dbReference>
<accession>A0ABR3PJA3</accession>
<dbReference type="InterPro" id="IPR018325">
    <property type="entry name" value="Rad4/PNGase_transGLS-fold"/>
</dbReference>
<keyword evidence="11" id="KW-1185">Reference proteome</keyword>
<dbReference type="SMART" id="SM01030">
    <property type="entry name" value="BHD_1"/>
    <property type="match status" value="1"/>
</dbReference>
<dbReference type="Gene3D" id="3.30.60.290">
    <property type="entry name" value="Rad4, beta-hairpin domain BHD2"/>
    <property type="match status" value="1"/>
</dbReference>
<keyword evidence="5" id="KW-0539">Nucleus</keyword>
<feature type="region of interest" description="Disordered" evidence="6">
    <location>
        <begin position="825"/>
        <end position="1216"/>
    </location>
</feature>
<dbReference type="Pfam" id="PF10404">
    <property type="entry name" value="BHD_2"/>
    <property type="match status" value="1"/>
</dbReference>
<dbReference type="RefSeq" id="XP_069202413.1">
    <property type="nucleotide sequence ID" value="XM_069343863.1"/>
</dbReference>
<dbReference type="Gene3D" id="3.90.260.10">
    <property type="entry name" value="Transglutaminase-like"/>
    <property type="match status" value="1"/>
</dbReference>
<feature type="compositionally biased region" description="Basic and acidic residues" evidence="6">
    <location>
        <begin position="966"/>
        <end position="977"/>
    </location>
</feature>
<comment type="caution">
    <text evidence="10">The sequence shown here is derived from an EMBL/GenBank/DDBJ whole genome shotgun (WGS) entry which is preliminary data.</text>
</comment>
<dbReference type="Pfam" id="PF10405">
    <property type="entry name" value="BHD_3"/>
    <property type="match status" value="1"/>
</dbReference>
<evidence type="ECO:0000256" key="4">
    <source>
        <dbReference type="ARBA" id="ARBA00023204"/>
    </source>
</evidence>
<feature type="compositionally biased region" description="Polar residues" evidence="6">
    <location>
        <begin position="1018"/>
        <end position="1031"/>
    </location>
</feature>
<feature type="domain" description="Rad4 beta-hairpin" evidence="8">
    <location>
        <begin position="584"/>
        <end position="641"/>
    </location>
</feature>
<dbReference type="SMART" id="SM01032">
    <property type="entry name" value="BHD_3"/>
    <property type="match status" value="1"/>
</dbReference>
<dbReference type="InterPro" id="IPR004583">
    <property type="entry name" value="DNA_repair_Rad4"/>
</dbReference>
<evidence type="ECO:0000256" key="5">
    <source>
        <dbReference type="ARBA" id="ARBA00023242"/>
    </source>
</evidence>